<dbReference type="AlphaFoldDB" id="A0A445J8Q1"/>
<dbReference type="SUPFAM" id="SSF54171">
    <property type="entry name" value="DNA-binding domain"/>
    <property type="match status" value="1"/>
</dbReference>
<feature type="region of interest" description="Disordered" evidence="6">
    <location>
        <begin position="42"/>
        <end position="62"/>
    </location>
</feature>
<dbReference type="CDD" id="cd00018">
    <property type="entry name" value="AP2"/>
    <property type="match status" value="1"/>
</dbReference>
<dbReference type="InterPro" id="IPR001471">
    <property type="entry name" value="AP2/ERF_dom"/>
</dbReference>
<evidence type="ECO:0000256" key="4">
    <source>
        <dbReference type="ARBA" id="ARBA00023163"/>
    </source>
</evidence>
<dbReference type="Gene3D" id="3.30.730.10">
    <property type="entry name" value="AP2/ERF domain"/>
    <property type="match status" value="1"/>
</dbReference>
<dbReference type="PROSITE" id="PS51032">
    <property type="entry name" value="AP2_ERF"/>
    <property type="match status" value="1"/>
</dbReference>
<evidence type="ECO:0000256" key="2">
    <source>
        <dbReference type="ARBA" id="ARBA00023015"/>
    </source>
</evidence>
<dbReference type="GO" id="GO:0003700">
    <property type="term" value="F:DNA-binding transcription factor activity"/>
    <property type="evidence" value="ECO:0007669"/>
    <property type="project" value="InterPro"/>
</dbReference>
<dbReference type="PRINTS" id="PR00367">
    <property type="entry name" value="ETHRSPELEMNT"/>
</dbReference>
<keyword evidence="3" id="KW-0238">DNA-binding</keyword>
<dbReference type="GO" id="GO:0005634">
    <property type="term" value="C:nucleus"/>
    <property type="evidence" value="ECO:0007669"/>
    <property type="project" value="UniProtKB-SubCell"/>
</dbReference>
<evidence type="ECO:0000259" key="7">
    <source>
        <dbReference type="PROSITE" id="PS51032"/>
    </source>
</evidence>
<evidence type="ECO:0000256" key="3">
    <source>
        <dbReference type="ARBA" id="ARBA00023125"/>
    </source>
</evidence>
<accession>A0A445J8Q1</accession>
<evidence type="ECO:0000313" key="8">
    <source>
        <dbReference type="EMBL" id="RZB94845.1"/>
    </source>
</evidence>
<keyword evidence="2" id="KW-0805">Transcription regulation</keyword>
<dbReference type="GO" id="GO:0003677">
    <property type="term" value="F:DNA binding"/>
    <property type="evidence" value="ECO:0007669"/>
    <property type="project" value="UniProtKB-KW"/>
</dbReference>
<dbReference type="InterPro" id="IPR036955">
    <property type="entry name" value="AP2/ERF_dom_sf"/>
</dbReference>
<dbReference type="Pfam" id="PF00847">
    <property type="entry name" value="AP2"/>
    <property type="match status" value="1"/>
</dbReference>
<dbReference type="FunFam" id="3.30.730.10:FF:000001">
    <property type="entry name" value="Ethylene-responsive transcription factor 2"/>
    <property type="match status" value="1"/>
</dbReference>
<name>A0A445J8Q1_GLYSO</name>
<keyword evidence="9" id="KW-1185">Reference proteome</keyword>
<comment type="subcellular location">
    <subcellularLocation>
        <location evidence="1">Nucleus</location>
    </subcellularLocation>
</comment>
<comment type="caution">
    <text evidence="8">The sequence shown here is derived from an EMBL/GenBank/DDBJ whole genome shotgun (WGS) entry which is preliminary data.</text>
</comment>
<dbReference type="Proteomes" id="UP000289340">
    <property type="component" value="Chromosome 8"/>
</dbReference>
<dbReference type="EMBL" id="QZWG01000008">
    <property type="protein sequence ID" value="RZB94845.1"/>
    <property type="molecule type" value="Genomic_DNA"/>
</dbReference>
<dbReference type="Gramene" id="XM_028390778.1">
    <property type="protein sequence ID" value="XP_028246579.1"/>
    <property type="gene ID" value="LOC114423872"/>
</dbReference>
<dbReference type="InterPro" id="IPR050913">
    <property type="entry name" value="AP2/ERF_ERF"/>
</dbReference>
<dbReference type="InterPro" id="IPR016177">
    <property type="entry name" value="DNA-bd_dom_sf"/>
</dbReference>
<evidence type="ECO:0000256" key="1">
    <source>
        <dbReference type="ARBA" id="ARBA00004123"/>
    </source>
</evidence>
<sequence>MASSSIKHTHHLNRTKLFMKEETLLKKKHHYPKIIRIRVTDADATDSSSDDDEPSMSSTRRRVKNFVNEITIQGGGGGGGDVNVVSKKRRFKSGAGAPLCRRKTGAKKFRGVRQRPWGKWAAEIRDPSRRVRLWLGTYDTAEEAAIVYDNAAIQLRGADALTNFITPPPENRKTGYCSGEESRNNHDLRSPTSVLGRCSVSEEAVTANDVFGGSSECEYSCVSESVFPIPNEVVFDFESTLDMFDEGINNVVAETSIFLAEDLDLGFTSWHRECDNFQDIGGDLFVWDPLVAL</sequence>
<keyword evidence="4" id="KW-0804">Transcription</keyword>
<evidence type="ECO:0000313" key="9">
    <source>
        <dbReference type="Proteomes" id="UP000289340"/>
    </source>
</evidence>
<dbReference type="SMART" id="SM00380">
    <property type="entry name" value="AP2"/>
    <property type="match status" value="1"/>
</dbReference>
<evidence type="ECO:0000256" key="6">
    <source>
        <dbReference type="SAM" id="MobiDB-lite"/>
    </source>
</evidence>
<dbReference type="PANTHER" id="PTHR31194">
    <property type="entry name" value="SHN SHINE , DNA BINDING / TRANSCRIPTION FACTOR"/>
    <property type="match status" value="1"/>
</dbReference>
<dbReference type="PANTHER" id="PTHR31194:SF218">
    <property type="entry name" value="AP2_ERF DOMAIN-CONTAINING PROTEIN"/>
    <property type="match status" value="1"/>
</dbReference>
<proteinExistence type="predicted"/>
<organism evidence="8 9">
    <name type="scientific">Glycine soja</name>
    <name type="common">Wild soybean</name>
    <dbReference type="NCBI Taxonomy" id="3848"/>
    <lineage>
        <taxon>Eukaryota</taxon>
        <taxon>Viridiplantae</taxon>
        <taxon>Streptophyta</taxon>
        <taxon>Embryophyta</taxon>
        <taxon>Tracheophyta</taxon>
        <taxon>Spermatophyta</taxon>
        <taxon>Magnoliopsida</taxon>
        <taxon>eudicotyledons</taxon>
        <taxon>Gunneridae</taxon>
        <taxon>Pentapetalae</taxon>
        <taxon>rosids</taxon>
        <taxon>fabids</taxon>
        <taxon>Fabales</taxon>
        <taxon>Fabaceae</taxon>
        <taxon>Papilionoideae</taxon>
        <taxon>50 kb inversion clade</taxon>
        <taxon>NPAAA clade</taxon>
        <taxon>indigoferoid/millettioid clade</taxon>
        <taxon>Phaseoleae</taxon>
        <taxon>Glycine</taxon>
        <taxon>Glycine subgen. Soja</taxon>
    </lineage>
</organism>
<reference evidence="8 9" key="1">
    <citation type="submission" date="2018-09" db="EMBL/GenBank/DDBJ databases">
        <title>A high-quality reference genome of wild soybean provides a powerful tool to mine soybean genomes.</title>
        <authorList>
            <person name="Xie M."/>
            <person name="Chung C.Y.L."/>
            <person name="Li M.-W."/>
            <person name="Wong F.-L."/>
            <person name="Chan T.-F."/>
            <person name="Lam H.-M."/>
        </authorList>
    </citation>
    <scope>NUCLEOTIDE SEQUENCE [LARGE SCALE GENOMIC DNA]</scope>
    <source>
        <strain evidence="9">cv. W05</strain>
        <tissue evidence="8">Hypocotyl of etiolated seedlings</tissue>
    </source>
</reference>
<keyword evidence="5" id="KW-0539">Nucleus</keyword>
<protein>
    <submittedName>
        <fullName evidence="8">Ethylene-responsive transcription factor CRF2</fullName>
    </submittedName>
</protein>
<feature type="domain" description="AP2/ERF" evidence="7">
    <location>
        <begin position="108"/>
        <end position="165"/>
    </location>
</feature>
<gene>
    <name evidence="8" type="ORF">D0Y65_019370</name>
</gene>
<evidence type="ECO:0000256" key="5">
    <source>
        <dbReference type="ARBA" id="ARBA00023242"/>
    </source>
</evidence>